<dbReference type="RefSeq" id="XP_026604005.1">
    <property type="nucleotide sequence ID" value="XM_026748173.1"/>
</dbReference>
<feature type="domain" description="DSBA-like thioredoxin" evidence="1">
    <location>
        <begin position="6"/>
        <end position="209"/>
    </location>
</feature>
<evidence type="ECO:0000313" key="3">
    <source>
        <dbReference type="Proteomes" id="UP000256690"/>
    </source>
</evidence>
<dbReference type="Proteomes" id="UP000256690">
    <property type="component" value="Unassembled WGS sequence"/>
</dbReference>
<dbReference type="InterPro" id="IPR001853">
    <property type="entry name" value="DSBA-like_thioredoxin_dom"/>
</dbReference>
<reference evidence="2 3" key="1">
    <citation type="journal article" date="2018" name="IMA Fungus">
        <title>IMA Genome-F 9: Draft genome sequence of Annulohypoxylon stygium, Aspergillus mulundensis, Berkeleyomyces basicola (syn. Thielaviopsis basicola), Ceratocystis smalleyi, two Cercospora beticola strains, Coleophoma cylindrospora, Fusarium fracticaudum, Phialophora cf. hyalina, and Morchella septimelata.</title>
        <authorList>
            <person name="Wingfield B.D."/>
            <person name="Bills G.F."/>
            <person name="Dong Y."/>
            <person name="Huang W."/>
            <person name="Nel W.J."/>
            <person name="Swalarsk-Parry B.S."/>
            <person name="Vaghefi N."/>
            <person name="Wilken P.M."/>
            <person name="An Z."/>
            <person name="de Beer Z.W."/>
            <person name="De Vos L."/>
            <person name="Chen L."/>
            <person name="Duong T.A."/>
            <person name="Gao Y."/>
            <person name="Hammerbacher A."/>
            <person name="Kikkert J.R."/>
            <person name="Li Y."/>
            <person name="Li H."/>
            <person name="Li K."/>
            <person name="Li Q."/>
            <person name="Liu X."/>
            <person name="Ma X."/>
            <person name="Naidoo K."/>
            <person name="Pethybridge S.J."/>
            <person name="Sun J."/>
            <person name="Steenkamp E.T."/>
            <person name="van der Nest M.A."/>
            <person name="van Wyk S."/>
            <person name="Wingfield M.J."/>
            <person name="Xiong C."/>
            <person name="Yue Q."/>
            <person name="Zhang X."/>
        </authorList>
    </citation>
    <scope>NUCLEOTIDE SEQUENCE [LARGE SCALE GENOMIC DNA]</scope>
    <source>
        <strain evidence="2 3">DSM 5745</strain>
    </source>
</reference>
<dbReference type="GeneID" id="38116527"/>
<gene>
    <name evidence="2" type="ORF">DSM5745_06157</name>
</gene>
<dbReference type="AlphaFoldDB" id="A0A3D8RZ44"/>
<dbReference type="PANTHER" id="PTHR13887">
    <property type="entry name" value="GLUTATHIONE S-TRANSFERASE KAPPA"/>
    <property type="match status" value="1"/>
</dbReference>
<dbReference type="InterPro" id="IPR036249">
    <property type="entry name" value="Thioredoxin-like_sf"/>
</dbReference>
<dbReference type="PANTHER" id="PTHR13887:SF41">
    <property type="entry name" value="THIOREDOXIN SUPERFAMILY PROTEIN"/>
    <property type="match status" value="1"/>
</dbReference>
<comment type="caution">
    <text evidence="2">The sequence shown here is derived from an EMBL/GenBank/DDBJ whole genome shotgun (WGS) entry which is preliminary data.</text>
</comment>
<organism evidence="2 3">
    <name type="scientific">Aspergillus mulundensis</name>
    <dbReference type="NCBI Taxonomy" id="1810919"/>
    <lineage>
        <taxon>Eukaryota</taxon>
        <taxon>Fungi</taxon>
        <taxon>Dikarya</taxon>
        <taxon>Ascomycota</taxon>
        <taxon>Pezizomycotina</taxon>
        <taxon>Eurotiomycetes</taxon>
        <taxon>Eurotiomycetidae</taxon>
        <taxon>Eurotiales</taxon>
        <taxon>Aspergillaceae</taxon>
        <taxon>Aspergillus</taxon>
        <taxon>Aspergillus subgen. Nidulantes</taxon>
    </lineage>
</organism>
<proteinExistence type="predicted"/>
<evidence type="ECO:0000313" key="2">
    <source>
        <dbReference type="EMBL" id="RDW79305.1"/>
    </source>
</evidence>
<dbReference type="Pfam" id="PF01323">
    <property type="entry name" value="DSBA"/>
    <property type="match status" value="1"/>
</dbReference>
<dbReference type="SUPFAM" id="SSF52833">
    <property type="entry name" value="Thioredoxin-like"/>
    <property type="match status" value="1"/>
</dbReference>
<dbReference type="Gene3D" id="3.40.30.10">
    <property type="entry name" value="Glutaredoxin"/>
    <property type="match status" value="1"/>
</dbReference>
<protein>
    <recommendedName>
        <fullName evidence="1">DSBA-like thioredoxin domain-containing protein</fullName>
    </recommendedName>
</protein>
<accession>A0A3D8RZ44</accession>
<name>A0A3D8RZ44_9EURO</name>
<dbReference type="OrthoDB" id="1930760at2759"/>
<dbReference type="EMBL" id="PVWQ01000006">
    <property type="protein sequence ID" value="RDW79305.1"/>
    <property type="molecule type" value="Genomic_DNA"/>
</dbReference>
<dbReference type="CDD" id="cd03024">
    <property type="entry name" value="DsbA_FrnE"/>
    <property type="match status" value="1"/>
</dbReference>
<sequence length="220" mass="24203">MAVISIEIISDVICPWCFIGYRTLQKAISLYQKTYPGGSKDEFVIEWKPYFIDQVAPESSVLINDRMARRMTRPQIEAAQTRLKRVGKSVGIEFAFGGYMGSSRLAHRALYFASERGGSQMQCALAEVLFRYQFELERDVSGVDVVVEAAGEAGLDGDAVRVFLEGEGGKKEIEEEQNIVREMGAKGVPCFVVGDGKEVVDGAGDMEEFFGAFVRAKGSA</sequence>
<dbReference type="GO" id="GO:0016491">
    <property type="term" value="F:oxidoreductase activity"/>
    <property type="evidence" value="ECO:0007669"/>
    <property type="project" value="InterPro"/>
</dbReference>
<evidence type="ECO:0000259" key="1">
    <source>
        <dbReference type="Pfam" id="PF01323"/>
    </source>
</evidence>
<keyword evidence="3" id="KW-1185">Reference proteome</keyword>